<dbReference type="SUPFAM" id="SSF50630">
    <property type="entry name" value="Acid proteases"/>
    <property type="match status" value="1"/>
</dbReference>
<keyword evidence="10" id="KW-1185">Reference proteome</keyword>
<dbReference type="InterPro" id="IPR033121">
    <property type="entry name" value="PEPTIDASE_A1"/>
</dbReference>
<dbReference type="InterPro" id="IPR032861">
    <property type="entry name" value="TAXi_N"/>
</dbReference>
<dbReference type="InterPro" id="IPR032799">
    <property type="entry name" value="TAXi_C"/>
</dbReference>
<dbReference type="GO" id="GO:0006508">
    <property type="term" value="P:proteolysis"/>
    <property type="evidence" value="ECO:0007669"/>
    <property type="project" value="UniProtKB-KW"/>
</dbReference>
<dbReference type="PROSITE" id="PS51767">
    <property type="entry name" value="PEPTIDASE_A1"/>
    <property type="match status" value="1"/>
</dbReference>
<dbReference type="InterPro" id="IPR001461">
    <property type="entry name" value="Aspartic_peptidase_A1"/>
</dbReference>
<dbReference type="FunFam" id="2.40.70.10:FF:000015">
    <property type="entry name" value="Aspartyl protease family protein"/>
    <property type="match status" value="1"/>
</dbReference>
<feature type="region of interest" description="Disordered" evidence="7">
    <location>
        <begin position="1"/>
        <end position="62"/>
    </location>
</feature>
<feature type="active site" evidence="5">
    <location>
        <position position="210"/>
    </location>
</feature>
<dbReference type="InterPro" id="IPR021109">
    <property type="entry name" value="Peptidase_aspartic_dom_sf"/>
</dbReference>
<comment type="similarity">
    <text evidence="1 6">Belongs to the peptidase A1 family.</text>
</comment>
<protein>
    <recommendedName>
        <fullName evidence="8">Peptidase A1 domain-containing protein</fullName>
    </recommendedName>
</protein>
<evidence type="ECO:0000256" key="5">
    <source>
        <dbReference type="PIRSR" id="PIRSR601461-1"/>
    </source>
</evidence>
<name>A0AAE1VVE4_9SOLA</name>
<keyword evidence="3 6" id="KW-0064">Aspartyl protease</keyword>
<dbReference type="Proteomes" id="UP001291623">
    <property type="component" value="Unassembled WGS sequence"/>
</dbReference>
<proteinExistence type="inferred from homology"/>
<evidence type="ECO:0000256" key="1">
    <source>
        <dbReference type="ARBA" id="ARBA00007447"/>
    </source>
</evidence>
<evidence type="ECO:0000256" key="4">
    <source>
        <dbReference type="ARBA" id="ARBA00022801"/>
    </source>
</evidence>
<evidence type="ECO:0000256" key="3">
    <source>
        <dbReference type="ARBA" id="ARBA00022750"/>
    </source>
</evidence>
<dbReference type="EMBL" id="JAVYJV010000003">
    <property type="protein sequence ID" value="KAK4374635.1"/>
    <property type="molecule type" value="Genomic_DNA"/>
</dbReference>
<dbReference type="PRINTS" id="PR00792">
    <property type="entry name" value="PEPSIN"/>
</dbReference>
<evidence type="ECO:0000256" key="7">
    <source>
        <dbReference type="SAM" id="MobiDB-lite"/>
    </source>
</evidence>
<sequence>MDETKDSPPLQGVVIITLPSPDNPSLGKTITAFTLSNSPPQQQQRQEPPPQQTQPHNQDPNTNSFHVSLEISFFFRPRIVLALLGISIIALSFWSSLTQETLFELRDVDDDHDHNSSNSSFILPLYPKRGSAWNSRTDVEFKLGRFVDFKPDIVMERVMDQEKIAKSVSAATKLDSSANFPVKGNIHSDGLYYTYMLVGNPPKPYFLDIDTGSDLMWIQCDAPCTSCAKGAHPLYKPRNVNMIPPKNPYCVEVQENLKSKYCDNCHQCDYEIEYADHSSSFGVLAKDELQLVLANGTGTKSNVVFGCAYDQQGTLLNTLASTDGILGLSRAPISLPSQLANHGLINNVIGHCLGTDTNGGYLFLGNDFVPHWRMSWVPMLNIPFPSGSVFLYLSFLICSISCFLRVIIGLPICMADSSSRKALKVLINPHPFMFRNLYQAELMKMNYGGKELRLGSKRDGQGTVVFDSGSTYTYFTDQAYKALISMLEEISSEDLVKDASDMTLPICWRAKSPVRSITEVRQFFKPLNLQFGSKWRIVSTKLSIPAEGYLTISERGNVCLGILDGGNIHDGSAIILGDISLRGQLFVYDNVNQKIGWIRSNCERPQKLSSLPFF</sequence>
<dbReference type="Pfam" id="PF14543">
    <property type="entry name" value="TAXi_N"/>
    <property type="match status" value="1"/>
</dbReference>
<feature type="active site" evidence="5">
    <location>
        <position position="467"/>
    </location>
</feature>
<keyword evidence="2 6" id="KW-0645">Protease</keyword>
<evidence type="ECO:0000259" key="8">
    <source>
        <dbReference type="PROSITE" id="PS51767"/>
    </source>
</evidence>
<organism evidence="9 10">
    <name type="scientific">Anisodus tanguticus</name>
    <dbReference type="NCBI Taxonomy" id="243964"/>
    <lineage>
        <taxon>Eukaryota</taxon>
        <taxon>Viridiplantae</taxon>
        <taxon>Streptophyta</taxon>
        <taxon>Embryophyta</taxon>
        <taxon>Tracheophyta</taxon>
        <taxon>Spermatophyta</taxon>
        <taxon>Magnoliopsida</taxon>
        <taxon>eudicotyledons</taxon>
        <taxon>Gunneridae</taxon>
        <taxon>Pentapetalae</taxon>
        <taxon>asterids</taxon>
        <taxon>lamiids</taxon>
        <taxon>Solanales</taxon>
        <taxon>Solanaceae</taxon>
        <taxon>Solanoideae</taxon>
        <taxon>Hyoscyameae</taxon>
        <taxon>Anisodus</taxon>
    </lineage>
</organism>
<dbReference type="InterPro" id="IPR001969">
    <property type="entry name" value="Aspartic_peptidase_AS"/>
</dbReference>
<feature type="compositionally biased region" description="Polar residues" evidence="7">
    <location>
        <begin position="26"/>
        <end position="38"/>
    </location>
</feature>
<evidence type="ECO:0000256" key="2">
    <source>
        <dbReference type="ARBA" id="ARBA00022670"/>
    </source>
</evidence>
<dbReference type="PANTHER" id="PTHR13683">
    <property type="entry name" value="ASPARTYL PROTEASES"/>
    <property type="match status" value="1"/>
</dbReference>
<keyword evidence="4 6" id="KW-0378">Hydrolase</keyword>
<dbReference type="GO" id="GO:0004190">
    <property type="term" value="F:aspartic-type endopeptidase activity"/>
    <property type="evidence" value="ECO:0007669"/>
    <property type="project" value="UniProtKB-KW"/>
</dbReference>
<dbReference type="PANTHER" id="PTHR13683:SF316">
    <property type="entry name" value="ASPARTYL PROTEASE APCB1"/>
    <property type="match status" value="1"/>
</dbReference>
<feature type="domain" description="Peptidase A1" evidence="8">
    <location>
        <begin position="192"/>
        <end position="598"/>
    </location>
</feature>
<dbReference type="Gene3D" id="2.40.70.10">
    <property type="entry name" value="Acid Proteases"/>
    <property type="match status" value="2"/>
</dbReference>
<comment type="caution">
    <text evidence="9">The sequence shown here is derived from an EMBL/GenBank/DDBJ whole genome shotgun (WGS) entry which is preliminary data.</text>
</comment>
<dbReference type="Pfam" id="PF14541">
    <property type="entry name" value="TAXi_C"/>
    <property type="match status" value="1"/>
</dbReference>
<dbReference type="AlphaFoldDB" id="A0AAE1VVE4"/>
<dbReference type="PROSITE" id="PS00141">
    <property type="entry name" value="ASP_PROTEASE"/>
    <property type="match status" value="1"/>
</dbReference>
<reference evidence="9" key="1">
    <citation type="submission" date="2023-12" db="EMBL/GenBank/DDBJ databases">
        <title>Genome assembly of Anisodus tanguticus.</title>
        <authorList>
            <person name="Wang Y.-J."/>
        </authorList>
    </citation>
    <scope>NUCLEOTIDE SEQUENCE</scope>
    <source>
        <strain evidence="9">KB-2021</strain>
        <tissue evidence="9">Leaf</tissue>
    </source>
</reference>
<gene>
    <name evidence="9" type="ORF">RND71_005312</name>
</gene>
<evidence type="ECO:0000256" key="6">
    <source>
        <dbReference type="RuleBase" id="RU000454"/>
    </source>
</evidence>
<accession>A0AAE1VVE4</accession>
<evidence type="ECO:0000313" key="10">
    <source>
        <dbReference type="Proteomes" id="UP001291623"/>
    </source>
</evidence>
<evidence type="ECO:0000313" key="9">
    <source>
        <dbReference type="EMBL" id="KAK4374635.1"/>
    </source>
</evidence>